<comment type="caution">
    <text evidence="4">The sequence shown here is derived from an EMBL/GenBank/DDBJ whole genome shotgun (WGS) entry which is preliminary data.</text>
</comment>
<sequence length="507" mass="57964">MYLQQYPVKQTQSKRYSHSQRDRTKLRLVVAENKGDYQVNLSIVNKIPPGCPRIPPFVQLRQYQRQAVVSWFANHGRGTLKMATGSGKTITALCIATELYQKIGLQVLLVVCPYQHLVTQWAKECEKFNLQPILAFENLRNWHSALSTQLYNVHSGNQRFLTVITTNSTLIGDGFQSQLKYFPEKTLIVGDEAHNLGAPRLEECLPRRVGLRLALSATPERYFDEEGTQFLFDYFGNVLQPAFTLRDAIAQGALVHYLYYPILVELTEAESLAYAKLTKRIGRALLFQQRDIITLEKLENNEDLTPLLMQRARLIGAAENKLNALRDLMVSRRETTHTLFYCSDSAQNSVQRSSIDQLNAVARILGLELGFRVSTYTAQTPLQERENLRRQFETGELQGLVAIRCLDEGVDIPAIETAVILASSGNPRQFIQRRGRVLRPHPGKERATIFDMIVLPPELDREALEVERNLLRKELRRFVEFADLADNNGEARMKLFNLQKKYDLLDI</sequence>
<dbReference type="PROSITE" id="PS51194">
    <property type="entry name" value="HELICASE_CTER"/>
    <property type="match status" value="1"/>
</dbReference>
<dbReference type="PANTHER" id="PTHR47396:SF1">
    <property type="entry name" value="ATP-DEPENDENT HELICASE IRC3-RELATED"/>
    <property type="match status" value="1"/>
</dbReference>
<dbReference type="GO" id="GO:0003677">
    <property type="term" value="F:DNA binding"/>
    <property type="evidence" value="ECO:0007669"/>
    <property type="project" value="InterPro"/>
</dbReference>
<dbReference type="Proteomes" id="UP000441797">
    <property type="component" value="Unassembled WGS sequence"/>
</dbReference>
<feature type="domain" description="Helicase ATP-binding" evidence="2">
    <location>
        <begin position="69"/>
        <end position="237"/>
    </location>
</feature>
<dbReference type="PROSITE" id="PS51192">
    <property type="entry name" value="HELICASE_ATP_BIND_1"/>
    <property type="match status" value="1"/>
</dbReference>
<dbReference type="InterPro" id="IPR050742">
    <property type="entry name" value="Helicase_Restrict-Modif_Enz"/>
</dbReference>
<dbReference type="AlphaFoldDB" id="A0A6N8FWB5"/>
<evidence type="ECO:0000256" key="1">
    <source>
        <dbReference type="SAM" id="MobiDB-lite"/>
    </source>
</evidence>
<dbReference type="SMART" id="SM00490">
    <property type="entry name" value="HELICc"/>
    <property type="match status" value="1"/>
</dbReference>
<gene>
    <name evidence="4" type="ORF">BWI75_11225</name>
</gene>
<dbReference type="EMBL" id="NAPY01000015">
    <property type="protein sequence ID" value="MUL36902.1"/>
    <property type="molecule type" value="Genomic_DNA"/>
</dbReference>
<protein>
    <submittedName>
        <fullName evidence="4">DNA phosphorothioation system restriction enzyme</fullName>
    </submittedName>
</protein>
<name>A0A6N8FWB5_9CHRO</name>
<dbReference type="GO" id="GO:0016787">
    <property type="term" value="F:hydrolase activity"/>
    <property type="evidence" value="ECO:0007669"/>
    <property type="project" value="InterPro"/>
</dbReference>
<dbReference type="OrthoDB" id="9802848at2"/>
<dbReference type="SMART" id="SM00487">
    <property type="entry name" value="DEXDc"/>
    <property type="match status" value="1"/>
</dbReference>
<keyword evidence="5" id="KW-1185">Reference proteome</keyword>
<feature type="region of interest" description="Disordered" evidence="1">
    <location>
        <begin position="1"/>
        <end position="21"/>
    </location>
</feature>
<dbReference type="RefSeq" id="WP_105218624.1">
    <property type="nucleotide sequence ID" value="NZ_CAWNSU010000128.1"/>
</dbReference>
<dbReference type="Gene3D" id="3.40.50.300">
    <property type="entry name" value="P-loop containing nucleotide triphosphate hydrolases"/>
    <property type="match status" value="2"/>
</dbReference>
<dbReference type="CDD" id="cd17926">
    <property type="entry name" value="DEXHc_RE"/>
    <property type="match status" value="1"/>
</dbReference>
<proteinExistence type="predicted"/>
<dbReference type="InterPro" id="IPR027417">
    <property type="entry name" value="P-loop_NTPase"/>
</dbReference>
<evidence type="ECO:0000259" key="2">
    <source>
        <dbReference type="PROSITE" id="PS51192"/>
    </source>
</evidence>
<feature type="domain" description="Helicase C-terminal" evidence="3">
    <location>
        <begin position="324"/>
        <end position="476"/>
    </location>
</feature>
<evidence type="ECO:0000313" key="4">
    <source>
        <dbReference type="EMBL" id="MUL36902.1"/>
    </source>
</evidence>
<dbReference type="GO" id="GO:0005829">
    <property type="term" value="C:cytosol"/>
    <property type="evidence" value="ECO:0007669"/>
    <property type="project" value="TreeGrafter"/>
</dbReference>
<accession>A0A6N8FWB5</accession>
<dbReference type="InterPro" id="IPR014001">
    <property type="entry name" value="Helicase_ATP-bd"/>
</dbReference>
<dbReference type="InterPro" id="IPR001650">
    <property type="entry name" value="Helicase_C-like"/>
</dbReference>
<dbReference type="InterPro" id="IPR006935">
    <property type="entry name" value="Helicase/UvrB_N"/>
</dbReference>
<reference evidence="4 5" key="1">
    <citation type="journal article" date="2019" name="Front. Microbiol.">
        <title>Genomic Features for Desiccation Tolerance and Sugar Biosynthesis in the Extremophile Gloeocapsopsis sp. UTEX B3054.</title>
        <authorList>
            <person name="Urrejola C."/>
            <person name="Alcorta J."/>
            <person name="Salas L."/>
            <person name="Vasquez M."/>
            <person name="Polz M.F."/>
            <person name="Vicuna R."/>
            <person name="Diez B."/>
        </authorList>
    </citation>
    <scope>NUCLEOTIDE SEQUENCE [LARGE SCALE GENOMIC DNA]</scope>
    <source>
        <strain evidence="4 5">1H9</strain>
    </source>
</reference>
<dbReference type="SUPFAM" id="SSF52540">
    <property type="entry name" value="P-loop containing nucleoside triphosphate hydrolases"/>
    <property type="match status" value="1"/>
</dbReference>
<dbReference type="Pfam" id="PF04851">
    <property type="entry name" value="ResIII"/>
    <property type="match status" value="1"/>
</dbReference>
<dbReference type="InterPro" id="IPR024012">
    <property type="entry name" value="Dnd_restrict_put"/>
</dbReference>
<dbReference type="NCBIfam" id="TIGR04095">
    <property type="entry name" value="dnd_restrict_1"/>
    <property type="match status" value="1"/>
</dbReference>
<evidence type="ECO:0000259" key="3">
    <source>
        <dbReference type="PROSITE" id="PS51194"/>
    </source>
</evidence>
<dbReference type="GO" id="GO:0005524">
    <property type="term" value="F:ATP binding"/>
    <property type="evidence" value="ECO:0007669"/>
    <property type="project" value="InterPro"/>
</dbReference>
<evidence type="ECO:0000313" key="5">
    <source>
        <dbReference type="Proteomes" id="UP000441797"/>
    </source>
</evidence>
<organism evidence="4 5">
    <name type="scientific">Gloeocapsopsis dulcis AAB1 = 1H9</name>
    <dbReference type="NCBI Taxonomy" id="1433147"/>
    <lineage>
        <taxon>Bacteria</taxon>
        <taxon>Bacillati</taxon>
        <taxon>Cyanobacteriota</taxon>
        <taxon>Cyanophyceae</taxon>
        <taxon>Oscillatoriophycideae</taxon>
        <taxon>Chroococcales</taxon>
        <taxon>Chroococcaceae</taxon>
        <taxon>Gloeocapsopsis</taxon>
        <taxon>Gloeocapsopsis dulcis</taxon>
    </lineage>
</organism>
<dbReference type="Pfam" id="PF00271">
    <property type="entry name" value="Helicase_C"/>
    <property type="match status" value="1"/>
</dbReference>
<dbReference type="PANTHER" id="PTHR47396">
    <property type="entry name" value="TYPE I RESTRICTION ENZYME ECOKI R PROTEIN"/>
    <property type="match status" value="1"/>
</dbReference>